<evidence type="ECO:0000256" key="8">
    <source>
        <dbReference type="ARBA" id="ARBA00023136"/>
    </source>
</evidence>
<feature type="domain" description="GspD-like N0" evidence="15">
    <location>
        <begin position="25"/>
        <end position="94"/>
    </location>
</feature>
<keyword evidence="4" id="KW-1134">Transmembrane beta strand</keyword>
<dbReference type="PANTHER" id="PTHR30332:SF24">
    <property type="entry name" value="SECRETIN GSPD-RELATED"/>
    <property type="match status" value="1"/>
</dbReference>
<name>A0A2P1PW61_9GAMM</name>
<dbReference type="PROSITE" id="PS00875">
    <property type="entry name" value="T2SP_D"/>
    <property type="match status" value="1"/>
</dbReference>
<dbReference type="InterPro" id="IPR013356">
    <property type="entry name" value="T2SS_GspD"/>
</dbReference>
<feature type="domain" description="Type II/III secretion system secretin-like" evidence="13">
    <location>
        <begin position="422"/>
        <end position="592"/>
    </location>
</feature>
<dbReference type="EMBL" id="CP027860">
    <property type="protein sequence ID" value="AVP99072.1"/>
    <property type="molecule type" value="Genomic_DNA"/>
</dbReference>
<dbReference type="AlphaFoldDB" id="A0A2P1PW61"/>
<dbReference type="KEGG" id="xba:C7S18_18705"/>
<keyword evidence="9" id="KW-0998">Cell outer membrane</keyword>
<dbReference type="Pfam" id="PF03958">
    <property type="entry name" value="Secretin_N"/>
    <property type="match status" value="3"/>
</dbReference>
<accession>A0A2P1PW61</accession>
<evidence type="ECO:0000256" key="3">
    <source>
        <dbReference type="ARBA" id="ARBA00022448"/>
    </source>
</evidence>
<comment type="subcellular location">
    <subcellularLocation>
        <location evidence="1 10">Cell outer membrane</location>
    </subcellularLocation>
</comment>
<feature type="domain" description="NolW-like" evidence="14">
    <location>
        <begin position="119"/>
        <end position="178"/>
    </location>
</feature>
<dbReference type="InterPro" id="IPR004845">
    <property type="entry name" value="T2SS_GspD_CS"/>
</dbReference>
<evidence type="ECO:0000313" key="16">
    <source>
        <dbReference type="EMBL" id="AVP99072.1"/>
    </source>
</evidence>
<evidence type="ECO:0000256" key="10">
    <source>
        <dbReference type="RuleBase" id="RU004004"/>
    </source>
</evidence>
<dbReference type="Proteomes" id="UP000241074">
    <property type="component" value="Chromosome"/>
</dbReference>
<keyword evidence="6 12" id="KW-0732">Signal</keyword>
<keyword evidence="7" id="KW-0653">Protein transport</keyword>
<protein>
    <submittedName>
        <fullName evidence="16">Type II secretion system protein GspD</fullName>
    </submittedName>
</protein>
<dbReference type="GO" id="GO:0015627">
    <property type="term" value="C:type II protein secretion system complex"/>
    <property type="evidence" value="ECO:0007669"/>
    <property type="project" value="InterPro"/>
</dbReference>
<dbReference type="GO" id="GO:0015628">
    <property type="term" value="P:protein secretion by the type II secretion system"/>
    <property type="evidence" value="ECO:0007669"/>
    <property type="project" value="InterPro"/>
</dbReference>
<evidence type="ECO:0000256" key="1">
    <source>
        <dbReference type="ARBA" id="ARBA00004442"/>
    </source>
</evidence>
<dbReference type="RefSeq" id="WP_106892991.1">
    <property type="nucleotide sequence ID" value="NZ_CP027860.1"/>
</dbReference>
<sequence>MKKSLLALLLMIALNAEAQEQTHTLNLKDSDIRVLIASVSEITGKNFIVDPRVEGKVNVVSAKPMKADEVYQVFESVLRVHGYALIPAGNMVKILPEAVAKQDGAASLNGGNGPDSLVTRVIPVRYVAPAQVVQVLAPLVPQTGSVVVSPAGNSVIITDRAGNATRLEKLIQRIDIESDSAIEIINLSHANASEVANTVNRLSDKNTPAGTPAANAVADPRTNSILLSGDPSARLRLRALIGHLDTPLGDNDATEVVYLHYAKAEDLVSVLDGVAQTLTGESAGTAENPGKRSATIQTHKETNSLIITAAPAVFRELQAVIRQLDVRRPQVMIEAIIAEVSDEALKEIGVQWQATDSLNGSEGFIGGTNFPDTNSGGSIVGAITNPLAALGRGFNVGYITGTTTLPGTDTTVYEIGALAKLLKGDGRSNILSMPSIVTLDNKEANISVGQEVPFLTGSYTNTGTNGGGSNQPNNPFQTIERKEVGIKLTVTPQVNEGDSVALDIFQEVSSLAPTPQGATDLVTNKREISTSVLVPDGGMLVLGGLISNQVDQSVSKVPGLGDIPLLGNLFKYRNSKAQKRNLMVFLRPTILRDAETERALSQELYNRMRGEQIQARDNRDAMYRPDQMPLLPEWGEPLRADPRAAAGMTPHNE</sequence>
<keyword evidence="5" id="KW-0812">Transmembrane</keyword>
<dbReference type="InterPro" id="IPR050810">
    <property type="entry name" value="Bact_Secretion_Sys_Channel"/>
</dbReference>
<dbReference type="NCBIfam" id="TIGR02517">
    <property type="entry name" value="type_II_gspD"/>
    <property type="match status" value="1"/>
</dbReference>
<evidence type="ECO:0000256" key="9">
    <source>
        <dbReference type="ARBA" id="ARBA00023237"/>
    </source>
</evidence>
<gene>
    <name evidence="16" type="primary">gspD</name>
    <name evidence="16" type="ORF">C7S18_18705</name>
</gene>
<evidence type="ECO:0000256" key="4">
    <source>
        <dbReference type="ARBA" id="ARBA00022452"/>
    </source>
</evidence>
<dbReference type="GO" id="GO:0009279">
    <property type="term" value="C:cell outer membrane"/>
    <property type="evidence" value="ECO:0007669"/>
    <property type="project" value="UniProtKB-SubCell"/>
</dbReference>
<dbReference type="InterPro" id="IPR005644">
    <property type="entry name" value="NolW-like"/>
</dbReference>
<reference evidence="16 17" key="2">
    <citation type="submission" date="2018-03" db="EMBL/GenBank/DDBJ databases">
        <authorList>
            <person name="Keele B.F."/>
        </authorList>
    </citation>
    <scope>NUCLEOTIDE SEQUENCE [LARGE SCALE GENOMIC DNA]</scope>
    <source>
        <strain evidence="16 17">D13</strain>
    </source>
</reference>
<reference evidence="16 17" key="1">
    <citation type="submission" date="2018-03" db="EMBL/GenBank/DDBJ databases">
        <title>Ahniella affigens gen. nov., sp. nov., a gammaproteobacterium isolated from sandy soil near a stream.</title>
        <authorList>
            <person name="Ko Y."/>
            <person name="Kim J.-H."/>
        </authorList>
    </citation>
    <scope>NUCLEOTIDE SEQUENCE [LARGE SCALE GENOMIC DNA]</scope>
    <source>
        <strain evidence="16 17">D13</strain>
    </source>
</reference>
<dbReference type="OrthoDB" id="9775455at2"/>
<feature type="signal peptide" evidence="12">
    <location>
        <begin position="1"/>
        <end position="18"/>
    </location>
</feature>
<dbReference type="PRINTS" id="PR00811">
    <property type="entry name" value="BCTERIALGSPD"/>
</dbReference>
<feature type="region of interest" description="Disordered" evidence="11">
    <location>
        <begin position="630"/>
        <end position="653"/>
    </location>
</feature>
<dbReference type="InterPro" id="IPR001775">
    <property type="entry name" value="GspD/PilQ"/>
</dbReference>
<dbReference type="Gene3D" id="3.30.1370.120">
    <property type="match status" value="3"/>
</dbReference>
<feature type="domain" description="NolW-like" evidence="14">
    <location>
        <begin position="254"/>
        <end position="330"/>
    </location>
</feature>
<keyword evidence="17" id="KW-1185">Reference proteome</keyword>
<dbReference type="Pfam" id="PF21305">
    <property type="entry name" value="type_II_gspD_N0"/>
    <property type="match status" value="1"/>
</dbReference>
<evidence type="ECO:0000313" key="17">
    <source>
        <dbReference type="Proteomes" id="UP000241074"/>
    </source>
</evidence>
<evidence type="ECO:0000256" key="7">
    <source>
        <dbReference type="ARBA" id="ARBA00022927"/>
    </source>
</evidence>
<feature type="chain" id="PRO_5015125144" evidence="12">
    <location>
        <begin position="19"/>
        <end position="653"/>
    </location>
</feature>
<proteinExistence type="inferred from homology"/>
<evidence type="ECO:0000259" key="15">
    <source>
        <dbReference type="Pfam" id="PF21305"/>
    </source>
</evidence>
<evidence type="ECO:0000256" key="6">
    <source>
        <dbReference type="ARBA" id="ARBA00022729"/>
    </source>
</evidence>
<dbReference type="InterPro" id="IPR004846">
    <property type="entry name" value="T2SS/T3SS_dom"/>
</dbReference>
<feature type="domain" description="NolW-like" evidence="14">
    <location>
        <begin position="183"/>
        <end position="247"/>
    </location>
</feature>
<evidence type="ECO:0000256" key="2">
    <source>
        <dbReference type="ARBA" id="ARBA00006980"/>
    </source>
</evidence>
<keyword evidence="3 10" id="KW-0813">Transport</keyword>
<organism evidence="16 17">
    <name type="scientific">Ahniella affigens</name>
    <dbReference type="NCBI Taxonomy" id="2021234"/>
    <lineage>
        <taxon>Bacteria</taxon>
        <taxon>Pseudomonadati</taxon>
        <taxon>Pseudomonadota</taxon>
        <taxon>Gammaproteobacteria</taxon>
        <taxon>Lysobacterales</taxon>
        <taxon>Rhodanobacteraceae</taxon>
        <taxon>Ahniella</taxon>
    </lineage>
</organism>
<dbReference type="InterPro" id="IPR038591">
    <property type="entry name" value="NolW-like_sf"/>
</dbReference>
<dbReference type="PANTHER" id="PTHR30332">
    <property type="entry name" value="PROBABLE GENERAL SECRETION PATHWAY PROTEIN D"/>
    <property type="match status" value="1"/>
</dbReference>
<evidence type="ECO:0000256" key="11">
    <source>
        <dbReference type="SAM" id="MobiDB-lite"/>
    </source>
</evidence>
<keyword evidence="8" id="KW-0472">Membrane</keyword>
<evidence type="ECO:0000259" key="13">
    <source>
        <dbReference type="Pfam" id="PF00263"/>
    </source>
</evidence>
<evidence type="ECO:0000256" key="12">
    <source>
        <dbReference type="SAM" id="SignalP"/>
    </source>
</evidence>
<dbReference type="InterPro" id="IPR049371">
    <property type="entry name" value="GspD-like_N0"/>
</dbReference>
<comment type="similarity">
    <text evidence="2">Belongs to the bacterial secretin family. GSP D subfamily.</text>
</comment>
<evidence type="ECO:0000256" key="5">
    <source>
        <dbReference type="ARBA" id="ARBA00022692"/>
    </source>
</evidence>
<evidence type="ECO:0000259" key="14">
    <source>
        <dbReference type="Pfam" id="PF03958"/>
    </source>
</evidence>
<dbReference type="Pfam" id="PF00263">
    <property type="entry name" value="Secretin"/>
    <property type="match status" value="1"/>
</dbReference>